<reference evidence="1 2" key="1">
    <citation type="journal article" date="2011" name="J. Bacteriol.">
        <title>Draft genome sequence of Bacteroides vulgatus PC510, a strain isolated from human feces.</title>
        <authorList>
            <person name="Cuiv P.O."/>
            <person name="Klaassens E.S."/>
            <person name="Durkin A.S."/>
            <person name="Harkins D.M."/>
            <person name="Foster L."/>
            <person name="McCorrison J."/>
            <person name="Torralba M."/>
            <person name="Nelson K.E."/>
            <person name="Morrison M."/>
        </authorList>
    </citation>
    <scope>NUCLEOTIDE SEQUENCE [LARGE SCALE GENOMIC DNA]</scope>
    <source>
        <strain evidence="1 2">PC510</strain>
    </source>
</reference>
<dbReference type="EMBL" id="ADKO01000069">
    <property type="protein sequence ID" value="EFG17814.1"/>
    <property type="molecule type" value="Genomic_DNA"/>
</dbReference>
<evidence type="ECO:0000313" key="2">
    <source>
        <dbReference type="Proteomes" id="UP000004563"/>
    </source>
</evidence>
<proteinExistence type="predicted"/>
<dbReference type="Proteomes" id="UP000004563">
    <property type="component" value="Unassembled WGS sequence"/>
</dbReference>
<protein>
    <submittedName>
        <fullName evidence="1">Uncharacterized protein</fullName>
    </submittedName>
</protein>
<comment type="caution">
    <text evidence="1">The sequence shown here is derived from an EMBL/GenBank/DDBJ whole genome shotgun (WGS) entry which is preliminary data.</text>
</comment>
<accession>D4V8C7</accession>
<gene>
    <name evidence="1" type="ORF">CUU_0589</name>
</gene>
<evidence type="ECO:0000313" key="1">
    <source>
        <dbReference type="EMBL" id="EFG17814.1"/>
    </source>
</evidence>
<sequence length="53" mass="5970">MFPANLSSAYFNISSLLSYSCQNRITELYPSAAGISKFPECFQQADRAFLEIK</sequence>
<name>D4V8C7_PHOVU</name>
<organism evidence="1 2">
    <name type="scientific">Phocaeicola vulgatus PC510</name>
    <dbReference type="NCBI Taxonomy" id="702446"/>
    <lineage>
        <taxon>Bacteria</taxon>
        <taxon>Pseudomonadati</taxon>
        <taxon>Bacteroidota</taxon>
        <taxon>Bacteroidia</taxon>
        <taxon>Bacteroidales</taxon>
        <taxon>Bacteroidaceae</taxon>
        <taxon>Phocaeicola</taxon>
    </lineage>
</organism>
<dbReference type="AlphaFoldDB" id="D4V8C7"/>